<dbReference type="InterPro" id="IPR001806">
    <property type="entry name" value="Small_GTPase"/>
</dbReference>
<name>A0A2G9V427_TELCI</name>
<dbReference type="Proteomes" id="UP000230423">
    <property type="component" value="Unassembled WGS sequence"/>
</dbReference>
<dbReference type="SMART" id="SM00176">
    <property type="entry name" value="RAN"/>
    <property type="match status" value="1"/>
</dbReference>
<reference evidence="5 6" key="1">
    <citation type="submission" date="2015-09" db="EMBL/GenBank/DDBJ databases">
        <title>Draft genome of the parasitic nematode Teladorsagia circumcincta isolate WARC Sus (inbred).</title>
        <authorList>
            <person name="Mitreva M."/>
        </authorList>
    </citation>
    <scope>NUCLEOTIDE SEQUENCE [LARGE SCALE GENOMIC DNA]</scope>
    <source>
        <strain evidence="5 6">S</strain>
    </source>
</reference>
<dbReference type="PROSITE" id="PS51419">
    <property type="entry name" value="RAB"/>
    <property type="match status" value="1"/>
</dbReference>
<evidence type="ECO:0000313" key="6">
    <source>
        <dbReference type="Proteomes" id="UP000230423"/>
    </source>
</evidence>
<evidence type="ECO:0000256" key="1">
    <source>
        <dbReference type="ARBA" id="ARBA00006270"/>
    </source>
</evidence>
<dbReference type="SMART" id="SM00173">
    <property type="entry name" value="RAS"/>
    <property type="match status" value="1"/>
</dbReference>
<evidence type="ECO:0000256" key="2">
    <source>
        <dbReference type="ARBA" id="ARBA00022741"/>
    </source>
</evidence>
<protein>
    <submittedName>
        <fullName evidence="5">Ras family protein</fullName>
    </submittedName>
</protein>
<dbReference type="PRINTS" id="PR00449">
    <property type="entry name" value="RASTRNSFRMNG"/>
</dbReference>
<proteinExistence type="inferred from homology"/>
<gene>
    <name evidence="5" type="ORF">TELCIR_00739</name>
</gene>
<dbReference type="SMART" id="SM00177">
    <property type="entry name" value="ARF"/>
    <property type="match status" value="1"/>
</dbReference>
<dbReference type="GO" id="GO:0005525">
    <property type="term" value="F:GTP binding"/>
    <property type="evidence" value="ECO:0007669"/>
    <property type="project" value="UniProtKB-KW"/>
</dbReference>
<evidence type="ECO:0000313" key="5">
    <source>
        <dbReference type="EMBL" id="PIO77156.1"/>
    </source>
</evidence>
<keyword evidence="3" id="KW-0342">GTP-binding</keyword>
<dbReference type="Pfam" id="PF00071">
    <property type="entry name" value="Ras"/>
    <property type="match status" value="1"/>
</dbReference>
<dbReference type="Gene3D" id="3.40.50.300">
    <property type="entry name" value="P-loop containing nucleotide triphosphate hydrolases"/>
    <property type="match status" value="1"/>
</dbReference>
<keyword evidence="6" id="KW-1185">Reference proteome</keyword>
<dbReference type="PROSITE" id="PS51421">
    <property type="entry name" value="RAS"/>
    <property type="match status" value="1"/>
</dbReference>
<dbReference type="GO" id="GO:0003924">
    <property type="term" value="F:GTPase activity"/>
    <property type="evidence" value="ECO:0007669"/>
    <property type="project" value="InterPro"/>
</dbReference>
<dbReference type="InterPro" id="IPR050209">
    <property type="entry name" value="Rab_GTPases_membrane_traffic"/>
</dbReference>
<dbReference type="InterPro" id="IPR027417">
    <property type="entry name" value="P-loop_NTPase"/>
</dbReference>
<dbReference type="AlphaFoldDB" id="A0A2G9V427"/>
<dbReference type="InterPro" id="IPR005225">
    <property type="entry name" value="Small_GTP-bd"/>
</dbReference>
<dbReference type="FunFam" id="3.40.50.300:FF:001129">
    <property type="entry name" value="ras-related protein Rab-44 isoform X2"/>
    <property type="match status" value="1"/>
</dbReference>
<accession>A0A2G9V427</accession>
<dbReference type="EMBL" id="KZ345009">
    <property type="protein sequence ID" value="PIO77156.1"/>
    <property type="molecule type" value="Genomic_DNA"/>
</dbReference>
<dbReference type="PROSITE" id="PS51420">
    <property type="entry name" value="RHO"/>
    <property type="match status" value="1"/>
</dbReference>
<dbReference type="SMART" id="SM00175">
    <property type="entry name" value="RAB"/>
    <property type="match status" value="1"/>
</dbReference>
<evidence type="ECO:0000256" key="4">
    <source>
        <dbReference type="ARBA" id="ARBA00023288"/>
    </source>
</evidence>
<keyword evidence="2" id="KW-0547">Nucleotide-binding</keyword>
<evidence type="ECO:0000256" key="3">
    <source>
        <dbReference type="ARBA" id="ARBA00023134"/>
    </source>
</evidence>
<sequence length="244" mass="27670">MFELSSGTYFGQFDAVMEYNFIGDDFGPLFHYQFRVILIGDSAVGKSSLLRYFTEGKIAEISDPTVGVDFYACMIELRPNFRVKLQLWDTAGQEKFRSITRSYYRNSAGVMLVYDISNRASFENINGWLHEAEANMGGPNPGKCVFLLIGHKSDDHCERRVDYEEGEYFAKYHKMKFIETSAVTGKNVYDAFLMMAQEVYKRVDEGALRPTDGWEGVKGGLMRTQSISLSESDLVPKDQSSCSC</sequence>
<comment type="similarity">
    <text evidence="1">Belongs to the small GTPase superfamily. Rab family.</text>
</comment>
<organism evidence="5 6">
    <name type="scientific">Teladorsagia circumcincta</name>
    <name type="common">Brown stomach worm</name>
    <name type="synonym">Ostertagia circumcincta</name>
    <dbReference type="NCBI Taxonomy" id="45464"/>
    <lineage>
        <taxon>Eukaryota</taxon>
        <taxon>Metazoa</taxon>
        <taxon>Ecdysozoa</taxon>
        <taxon>Nematoda</taxon>
        <taxon>Chromadorea</taxon>
        <taxon>Rhabditida</taxon>
        <taxon>Rhabditina</taxon>
        <taxon>Rhabditomorpha</taxon>
        <taxon>Strongyloidea</taxon>
        <taxon>Trichostrongylidae</taxon>
        <taxon>Teladorsagia</taxon>
    </lineage>
</organism>
<keyword evidence="4" id="KW-0449">Lipoprotein</keyword>
<dbReference type="SMART" id="SM00174">
    <property type="entry name" value="RHO"/>
    <property type="match status" value="1"/>
</dbReference>
<dbReference type="SUPFAM" id="SSF52540">
    <property type="entry name" value="P-loop containing nucleoside triphosphate hydrolases"/>
    <property type="match status" value="1"/>
</dbReference>
<dbReference type="NCBIfam" id="TIGR00231">
    <property type="entry name" value="small_GTP"/>
    <property type="match status" value="1"/>
</dbReference>
<dbReference type="PANTHER" id="PTHR47979">
    <property type="entry name" value="DRAB11-RELATED"/>
    <property type="match status" value="1"/>
</dbReference>
<dbReference type="OrthoDB" id="9989112at2759"/>